<keyword evidence="3" id="KW-1185">Reference proteome</keyword>
<evidence type="ECO:0000313" key="3">
    <source>
        <dbReference type="Proteomes" id="UP000243978"/>
    </source>
</evidence>
<feature type="transmembrane region" description="Helical" evidence="1">
    <location>
        <begin position="497"/>
        <end position="518"/>
    </location>
</feature>
<protein>
    <recommendedName>
        <fullName evidence="4">Pentapeptide repeat protein</fullName>
    </recommendedName>
</protein>
<dbReference type="Gene3D" id="2.160.20.80">
    <property type="entry name" value="E3 ubiquitin-protein ligase SopA"/>
    <property type="match status" value="1"/>
</dbReference>
<keyword evidence="1" id="KW-0472">Membrane</keyword>
<dbReference type="EMBL" id="QBKS01000001">
    <property type="protein sequence ID" value="PTX57839.1"/>
    <property type="molecule type" value="Genomic_DNA"/>
</dbReference>
<keyword evidence="1" id="KW-1133">Transmembrane helix</keyword>
<name>A0A2T6BP41_9RHOB</name>
<feature type="transmembrane region" description="Helical" evidence="1">
    <location>
        <begin position="392"/>
        <end position="411"/>
    </location>
</feature>
<dbReference type="RefSeq" id="WP_107845901.1">
    <property type="nucleotide sequence ID" value="NZ_QBKS01000001.1"/>
</dbReference>
<gene>
    <name evidence="2" type="ORF">C8N43_2511</name>
</gene>
<evidence type="ECO:0000313" key="2">
    <source>
        <dbReference type="EMBL" id="PTX57839.1"/>
    </source>
</evidence>
<accession>A0A2T6BP41</accession>
<evidence type="ECO:0008006" key="4">
    <source>
        <dbReference type="Google" id="ProtNLM"/>
    </source>
</evidence>
<dbReference type="Proteomes" id="UP000243978">
    <property type="component" value="Unassembled WGS sequence"/>
</dbReference>
<dbReference type="OrthoDB" id="6865449at2"/>
<proteinExistence type="predicted"/>
<dbReference type="AlphaFoldDB" id="A0A2T6BP41"/>
<comment type="caution">
    <text evidence="2">The sequence shown here is derived from an EMBL/GenBank/DDBJ whole genome shotgun (WGS) entry which is preliminary data.</text>
</comment>
<keyword evidence="1" id="KW-0812">Transmembrane</keyword>
<reference evidence="2 3" key="1">
    <citation type="submission" date="2018-04" db="EMBL/GenBank/DDBJ databases">
        <title>Genomic Encyclopedia of Archaeal and Bacterial Type Strains, Phase II (KMG-II): from individual species to whole genera.</title>
        <authorList>
            <person name="Goeker M."/>
        </authorList>
    </citation>
    <scope>NUCLEOTIDE SEQUENCE [LARGE SCALE GENOMIC DNA]</scope>
    <source>
        <strain evidence="2 3">DSM 100977</strain>
    </source>
</reference>
<sequence length="521" mass="56728">MTDLERAAGRFAPLTAAEQKMIEEAARPERTTVGDGELPKPDATAAEIRADLIRFLLLNDGALHDKGIRLRGARIIGSLDLQGCDCGRDISLTQCVLDGAVNLVNARLRGLHISNCQMKDLSADNASFAGSVYIRAGSVVTGELSFAGARISGDLQICDATLSSPDHDAIFAPSLRVEGSVFLGNYPYSDTTTHLHATGMLFFSSARVDHDFFLTNTSISLVEDGLGTPVFDPTEEHGRDMALSLARAKVGGILYLKDNQINRGLVNLAGAQVARLKDEPAGPGASYPIRLDGFRYGDFSRHAETKIKARLDWLARTPEAMPFTSQPYEQLAYVLQMMGHRNDARTVLMRKERLLREENRRLMGSGMRRGLAWASDAFLRLTIGYGYRPGRAISIAILLILVLGFFFQATWKAGDMTPNAAPILVSQDWISATQTHPENPAAFWSSPGQGGQDWETFNAFAYAADLTIPIVSLGQESAWAPSTSRSPLGQIGWWVRWFAKAIGWIVTALAAGAVTGVIRKD</sequence>
<organism evidence="2 3">
    <name type="scientific">Litoreibacter ponti</name>
    <dbReference type="NCBI Taxonomy" id="1510457"/>
    <lineage>
        <taxon>Bacteria</taxon>
        <taxon>Pseudomonadati</taxon>
        <taxon>Pseudomonadota</taxon>
        <taxon>Alphaproteobacteria</taxon>
        <taxon>Rhodobacterales</taxon>
        <taxon>Roseobacteraceae</taxon>
        <taxon>Litoreibacter</taxon>
    </lineage>
</organism>
<evidence type="ECO:0000256" key="1">
    <source>
        <dbReference type="SAM" id="Phobius"/>
    </source>
</evidence>